<dbReference type="GO" id="GO:0004519">
    <property type="term" value="F:endonuclease activity"/>
    <property type="evidence" value="ECO:0007669"/>
    <property type="project" value="UniProtKB-KW"/>
</dbReference>
<dbReference type="AlphaFoldDB" id="A0A1I3GKG1"/>
<accession>A0A1I3GKG1</accession>
<evidence type="ECO:0000259" key="1">
    <source>
        <dbReference type="Pfam" id="PF14279"/>
    </source>
</evidence>
<protein>
    <submittedName>
        <fullName evidence="2">HNH endonuclease</fullName>
    </submittedName>
</protein>
<proteinExistence type="predicted"/>
<dbReference type="STRING" id="289370.SAMN05216602_0164"/>
<gene>
    <name evidence="2" type="ORF">SAMN05216602_0164</name>
</gene>
<sequence>MADTLQGTGLRLGRRFSDLTNFFVGASVLHLQQRLLRLAHDVREQYPLDRSQQVMTLRARACDTIQLTPLEYRGDFGIFIEEVLTSAEQMPKEPSRGLKRTVIRNSPNYCYSCGREFGAFFEDAPEGLKPTVDHVWPRALGGDTIEANLLPACGACNSAKGHIAAWQMAWIQPIVFADIDETHALSSLSKEAKMALHVRAAMSYSQQNGSSLKDAFLAIGPREPPVRIDSEQGYDFFNLRVHDDSRTSVIWTPN</sequence>
<evidence type="ECO:0000313" key="3">
    <source>
        <dbReference type="Proteomes" id="UP000183018"/>
    </source>
</evidence>
<dbReference type="EMBL" id="FORC01000001">
    <property type="protein sequence ID" value="SFI23920.1"/>
    <property type="molecule type" value="Genomic_DNA"/>
</dbReference>
<organism evidence="2 3">
    <name type="scientific">Phytopseudomonas argentinensis</name>
    <dbReference type="NCBI Taxonomy" id="289370"/>
    <lineage>
        <taxon>Bacteria</taxon>
        <taxon>Pseudomonadati</taxon>
        <taxon>Pseudomonadota</taxon>
        <taxon>Gammaproteobacteria</taxon>
        <taxon>Pseudomonadales</taxon>
        <taxon>Pseudomonadaceae</taxon>
        <taxon>Phytopseudomonas</taxon>
    </lineage>
</organism>
<dbReference type="Gene3D" id="1.10.30.50">
    <property type="match status" value="1"/>
</dbReference>
<name>A0A1I3GKG1_9GAMM</name>
<dbReference type="Pfam" id="PF14279">
    <property type="entry name" value="HNH_5"/>
    <property type="match status" value="1"/>
</dbReference>
<dbReference type="CDD" id="cd00085">
    <property type="entry name" value="HNHc"/>
    <property type="match status" value="1"/>
</dbReference>
<dbReference type="GO" id="GO:0008270">
    <property type="term" value="F:zinc ion binding"/>
    <property type="evidence" value="ECO:0007669"/>
    <property type="project" value="InterPro"/>
</dbReference>
<dbReference type="InterPro" id="IPR003615">
    <property type="entry name" value="HNH_nuc"/>
</dbReference>
<keyword evidence="2" id="KW-0255">Endonuclease</keyword>
<evidence type="ECO:0000313" key="2">
    <source>
        <dbReference type="EMBL" id="SFI23920.1"/>
    </source>
</evidence>
<keyword evidence="2" id="KW-0378">Hydrolase</keyword>
<dbReference type="InterPro" id="IPR029471">
    <property type="entry name" value="HNH_5"/>
</dbReference>
<feature type="domain" description="HNH endonuclease 5" evidence="1">
    <location>
        <begin position="110"/>
        <end position="162"/>
    </location>
</feature>
<dbReference type="GO" id="GO:0003676">
    <property type="term" value="F:nucleic acid binding"/>
    <property type="evidence" value="ECO:0007669"/>
    <property type="project" value="InterPro"/>
</dbReference>
<reference evidence="3" key="1">
    <citation type="submission" date="2016-10" db="EMBL/GenBank/DDBJ databases">
        <authorList>
            <person name="Varghese N."/>
            <person name="Submissions S."/>
        </authorList>
    </citation>
    <scope>NUCLEOTIDE SEQUENCE [LARGE SCALE GENOMIC DNA]</scope>
    <source>
        <strain evidence="3">LMG 22563</strain>
    </source>
</reference>
<keyword evidence="2" id="KW-0540">Nuclease</keyword>
<dbReference type="Proteomes" id="UP000183018">
    <property type="component" value="Unassembled WGS sequence"/>
</dbReference>
<keyword evidence="3" id="KW-1185">Reference proteome</keyword>